<reference evidence="1" key="1">
    <citation type="submission" date="2023-05" db="EMBL/GenBank/DDBJ databases">
        <authorList>
            <consortium name="ELIXIR-Norway"/>
        </authorList>
    </citation>
    <scope>NUCLEOTIDE SEQUENCE</scope>
</reference>
<organism evidence="1 2">
    <name type="scientific">Rangifer tarandus platyrhynchus</name>
    <name type="common">Svalbard reindeer</name>
    <dbReference type="NCBI Taxonomy" id="3082113"/>
    <lineage>
        <taxon>Eukaryota</taxon>
        <taxon>Metazoa</taxon>
        <taxon>Chordata</taxon>
        <taxon>Craniata</taxon>
        <taxon>Vertebrata</taxon>
        <taxon>Euteleostomi</taxon>
        <taxon>Mammalia</taxon>
        <taxon>Eutheria</taxon>
        <taxon>Laurasiatheria</taxon>
        <taxon>Artiodactyla</taxon>
        <taxon>Ruminantia</taxon>
        <taxon>Pecora</taxon>
        <taxon>Cervidae</taxon>
        <taxon>Odocoileinae</taxon>
        <taxon>Rangifer</taxon>
    </lineage>
</organism>
<dbReference type="Proteomes" id="UP001162501">
    <property type="component" value="Chromosome 32"/>
</dbReference>
<evidence type="ECO:0000313" key="1">
    <source>
        <dbReference type="EMBL" id="CAN0480553.1"/>
    </source>
</evidence>
<proteinExistence type="predicted"/>
<reference evidence="1" key="2">
    <citation type="submission" date="2025-03" db="EMBL/GenBank/DDBJ databases">
        <authorList>
            <consortium name="ELIXIR-Norway"/>
            <consortium name="Elixir Norway"/>
        </authorList>
    </citation>
    <scope>NUCLEOTIDE SEQUENCE</scope>
</reference>
<name>A0AC59ZPA7_RANTA</name>
<gene>
    <name evidence="1" type="ORF">MRATA1EN22A_LOCUS21014</name>
</gene>
<evidence type="ECO:0000313" key="2">
    <source>
        <dbReference type="Proteomes" id="UP001162501"/>
    </source>
</evidence>
<dbReference type="EMBL" id="OX596116">
    <property type="protein sequence ID" value="CAN0480553.1"/>
    <property type="molecule type" value="Genomic_DNA"/>
</dbReference>
<accession>A0AC59ZPA7</accession>
<sequence length="127" mass="12917">MPFPDSGPTAGPAASVPNGWVKALGGSLRERRVPSPRVRSPSGSLPQDSFPLQREDSEAPREASPVLSSLGGAGDSGAGDPDPGDPDPGMGPGEAKRAPCRPSENPRALHTEGGAQSFVTQIPVVQS</sequence>
<protein>
    <submittedName>
        <fullName evidence="1">Uncharacterized protein</fullName>
    </submittedName>
</protein>